<dbReference type="SMART" id="SM00421">
    <property type="entry name" value="HTH_LUXR"/>
    <property type="match status" value="1"/>
</dbReference>
<dbReference type="InterPro" id="IPR000792">
    <property type="entry name" value="Tscrpt_reg_LuxR_C"/>
</dbReference>
<dbReference type="Proteomes" id="UP001165079">
    <property type="component" value="Unassembled WGS sequence"/>
</dbReference>
<dbReference type="RefSeq" id="WP_285663443.1">
    <property type="nucleotide sequence ID" value="NZ_BSTX01000002.1"/>
</dbReference>
<protein>
    <recommendedName>
        <fullName evidence="1">HTH luxR-type domain-containing protein</fullName>
    </recommendedName>
</protein>
<dbReference type="EMBL" id="BSTX01000002">
    <property type="protein sequence ID" value="GLZ78282.1"/>
    <property type="molecule type" value="Genomic_DNA"/>
</dbReference>
<gene>
    <name evidence="2" type="ORF">Afil01_30890</name>
</gene>
<feature type="domain" description="HTH luxR-type" evidence="1">
    <location>
        <begin position="61"/>
        <end position="118"/>
    </location>
</feature>
<dbReference type="GO" id="GO:0006355">
    <property type="term" value="P:regulation of DNA-templated transcription"/>
    <property type="evidence" value="ECO:0007669"/>
    <property type="project" value="InterPro"/>
</dbReference>
<sequence length="132" mass="14235">MSAAVSRLAGAYVAAQLAEGLYTGRTVGELAVLAAELHRHLIGAGIFYERPEDRVPVPAVVSWMSPRHVHLLTQVARGRQVASIAREQGRCSRSIERQLASIRRQLGVETTTAAVGMAVHLGLIRYQTPGTP</sequence>
<evidence type="ECO:0000313" key="3">
    <source>
        <dbReference type="Proteomes" id="UP001165079"/>
    </source>
</evidence>
<reference evidence="2" key="1">
    <citation type="submission" date="2023-03" db="EMBL/GenBank/DDBJ databases">
        <title>Actinorhabdospora filicis NBRC 111898.</title>
        <authorList>
            <person name="Ichikawa N."/>
            <person name="Sato H."/>
            <person name="Tonouchi N."/>
        </authorList>
    </citation>
    <scope>NUCLEOTIDE SEQUENCE</scope>
    <source>
        <strain evidence="2">NBRC 111898</strain>
    </source>
</reference>
<accession>A0A9W6SLT7</accession>
<dbReference type="Gene3D" id="1.10.10.10">
    <property type="entry name" value="Winged helix-like DNA-binding domain superfamily/Winged helix DNA-binding domain"/>
    <property type="match status" value="1"/>
</dbReference>
<comment type="caution">
    <text evidence="2">The sequence shown here is derived from an EMBL/GenBank/DDBJ whole genome shotgun (WGS) entry which is preliminary data.</text>
</comment>
<dbReference type="GO" id="GO:0003677">
    <property type="term" value="F:DNA binding"/>
    <property type="evidence" value="ECO:0007669"/>
    <property type="project" value="InterPro"/>
</dbReference>
<dbReference type="InterPro" id="IPR016032">
    <property type="entry name" value="Sig_transdc_resp-reg_C-effctor"/>
</dbReference>
<organism evidence="2 3">
    <name type="scientific">Actinorhabdospora filicis</name>
    <dbReference type="NCBI Taxonomy" id="1785913"/>
    <lineage>
        <taxon>Bacteria</taxon>
        <taxon>Bacillati</taxon>
        <taxon>Actinomycetota</taxon>
        <taxon>Actinomycetes</taxon>
        <taxon>Micromonosporales</taxon>
        <taxon>Micromonosporaceae</taxon>
        <taxon>Actinorhabdospora</taxon>
    </lineage>
</organism>
<evidence type="ECO:0000313" key="2">
    <source>
        <dbReference type="EMBL" id="GLZ78282.1"/>
    </source>
</evidence>
<name>A0A9W6SLT7_9ACTN</name>
<proteinExistence type="predicted"/>
<dbReference type="AlphaFoldDB" id="A0A9W6SLT7"/>
<evidence type="ECO:0000259" key="1">
    <source>
        <dbReference type="SMART" id="SM00421"/>
    </source>
</evidence>
<keyword evidence="3" id="KW-1185">Reference proteome</keyword>
<dbReference type="InterPro" id="IPR036388">
    <property type="entry name" value="WH-like_DNA-bd_sf"/>
</dbReference>
<dbReference type="SUPFAM" id="SSF46894">
    <property type="entry name" value="C-terminal effector domain of the bipartite response regulators"/>
    <property type="match status" value="1"/>
</dbReference>